<proteinExistence type="predicted"/>
<reference evidence="1" key="1">
    <citation type="journal article" date="2014" name="Front. Microbiol.">
        <title>High frequency of phylogenetically diverse reductive dehalogenase-homologous genes in deep subseafloor sedimentary metagenomes.</title>
        <authorList>
            <person name="Kawai M."/>
            <person name="Futagami T."/>
            <person name="Toyoda A."/>
            <person name="Takaki Y."/>
            <person name="Nishi S."/>
            <person name="Hori S."/>
            <person name="Arai W."/>
            <person name="Tsubouchi T."/>
            <person name="Morono Y."/>
            <person name="Uchiyama I."/>
            <person name="Ito T."/>
            <person name="Fujiyama A."/>
            <person name="Inagaki F."/>
            <person name="Takami H."/>
        </authorList>
    </citation>
    <scope>NUCLEOTIDE SEQUENCE</scope>
    <source>
        <strain evidence="1">Expedition CK06-06</strain>
    </source>
</reference>
<comment type="caution">
    <text evidence="1">The sequence shown here is derived from an EMBL/GenBank/DDBJ whole genome shotgun (WGS) entry which is preliminary data.</text>
</comment>
<sequence>PYIKQIDYWLWSGNLISWQPYDLKDGIHYDKFFGVPLIRDTSNFFTVLNENSNKNVWVITSYSIRRPDHIDPLIYNFLEENNQYKMITGKDDISSAYLFPAMESGSRNYLMYSNVEPTSEEIIKVNLDDGKYIFSFNEPGNFKYLNYGWSGMDEIGTWTNQKESLLFLSFKDHTNYNLDIIMMPLYTPEIDQTVEIFFNGNNIGKFTLDNPGLKKYTITIRKELLKEEYNVLQFKFKYLLSPRQLGISSQDSRNLAVYFNEIIFYKEKI</sequence>
<protein>
    <submittedName>
        <fullName evidence="1">Uncharacterized protein</fullName>
    </submittedName>
</protein>
<feature type="non-terminal residue" evidence="1">
    <location>
        <position position="1"/>
    </location>
</feature>
<dbReference type="AlphaFoldDB" id="X1SD55"/>
<name>X1SD55_9ZZZZ</name>
<gene>
    <name evidence="1" type="ORF">S12H4_28615</name>
</gene>
<accession>X1SD55</accession>
<dbReference type="EMBL" id="BARW01016430">
    <property type="protein sequence ID" value="GAI90942.1"/>
    <property type="molecule type" value="Genomic_DNA"/>
</dbReference>
<evidence type="ECO:0000313" key="1">
    <source>
        <dbReference type="EMBL" id="GAI90942.1"/>
    </source>
</evidence>
<organism evidence="1">
    <name type="scientific">marine sediment metagenome</name>
    <dbReference type="NCBI Taxonomy" id="412755"/>
    <lineage>
        <taxon>unclassified sequences</taxon>
        <taxon>metagenomes</taxon>
        <taxon>ecological metagenomes</taxon>
    </lineage>
</organism>